<feature type="transmembrane region" description="Helical" evidence="2">
    <location>
        <begin position="62"/>
        <end position="85"/>
    </location>
</feature>
<feature type="transmembrane region" description="Helical" evidence="2">
    <location>
        <begin position="39"/>
        <end position="56"/>
    </location>
</feature>
<evidence type="ECO:0000313" key="3">
    <source>
        <dbReference type="EMBL" id="RHK04302.1"/>
    </source>
</evidence>
<keyword evidence="2" id="KW-0812">Transmembrane</keyword>
<dbReference type="AlphaFoldDB" id="A0A415ENR1"/>
<sequence>MTISDITLIIFLLGIFISIIGGAITLFGLVKKNGKLKRNLFIMLISLSSSLLAFVINNYRLISFSGLLFFAGIAGMFWGITLLIIEIFKIDGNKNKFFAVILCSITISLFSGMFLLSGSNNQKTFSLQTSEQGLRVPLPKISLDDETFIISGTGVANSTITIRKNDEVISTLSTDKNGDFKYIGNLPEKEDMVLDITDDNTSRQVTIKSLLTIEIEEAQRQEALNEREEEAKIQQTENQSTSESDDNNEDNGSQISKAEEEAIVKQKKALVEQIEEIVSNDLNRTEIDRITINENMGREDGSFVVLIHLIYDIKNSKSSTKETIEMFSSHIFASIVNPELVSDGAIFWQVPYHEAEPNEVLAKFSFIEEDGKALIKEESFYNTLK</sequence>
<accession>A0A415ENR1</accession>
<feature type="compositionally biased region" description="Basic and acidic residues" evidence="1">
    <location>
        <begin position="221"/>
        <end position="232"/>
    </location>
</feature>
<gene>
    <name evidence="3" type="ORF">DW084_16520</name>
</gene>
<evidence type="ECO:0000313" key="4">
    <source>
        <dbReference type="Proteomes" id="UP000286288"/>
    </source>
</evidence>
<organism evidence="3 4">
    <name type="scientific">Enterococcus casseliflavus</name>
    <name type="common">Enterococcus flavescens</name>
    <dbReference type="NCBI Taxonomy" id="37734"/>
    <lineage>
        <taxon>Bacteria</taxon>
        <taxon>Bacillati</taxon>
        <taxon>Bacillota</taxon>
        <taxon>Bacilli</taxon>
        <taxon>Lactobacillales</taxon>
        <taxon>Enterococcaceae</taxon>
        <taxon>Enterococcus</taxon>
    </lineage>
</organism>
<dbReference type="EMBL" id="QRMZ01000029">
    <property type="protein sequence ID" value="RHK04302.1"/>
    <property type="molecule type" value="Genomic_DNA"/>
</dbReference>
<evidence type="ECO:0000256" key="2">
    <source>
        <dbReference type="SAM" id="Phobius"/>
    </source>
</evidence>
<reference evidence="3 4" key="1">
    <citation type="submission" date="2018-08" db="EMBL/GenBank/DDBJ databases">
        <title>A genome reference for cultivated species of the human gut microbiota.</title>
        <authorList>
            <person name="Zou Y."/>
            <person name="Xue W."/>
            <person name="Luo G."/>
        </authorList>
    </citation>
    <scope>NUCLEOTIDE SEQUENCE [LARGE SCALE GENOMIC DNA]</scope>
    <source>
        <strain evidence="3 4">AF48-16</strain>
    </source>
</reference>
<keyword evidence="2" id="KW-1133">Transmembrane helix</keyword>
<proteinExistence type="predicted"/>
<comment type="caution">
    <text evidence="3">The sequence shown here is derived from an EMBL/GenBank/DDBJ whole genome shotgun (WGS) entry which is preliminary data.</text>
</comment>
<feature type="region of interest" description="Disordered" evidence="1">
    <location>
        <begin position="221"/>
        <end position="253"/>
    </location>
</feature>
<protein>
    <submittedName>
        <fullName evidence="3">Uncharacterized protein</fullName>
    </submittedName>
</protein>
<evidence type="ECO:0000256" key="1">
    <source>
        <dbReference type="SAM" id="MobiDB-lite"/>
    </source>
</evidence>
<feature type="compositionally biased region" description="Polar residues" evidence="1">
    <location>
        <begin position="233"/>
        <end position="242"/>
    </location>
</feature>
<name>A0A415ENR1_ENTCA</name>
<feature type="transmembrane region" description="Helical" evidence="2">
    <location>
        <begin position="6"/>
        <end position="27"/>
    </location>
</feature>
<feature type="transmembrane region" description="Helical" evidence="2">
    <location>
        <begin position="97"/>
        <end position="116"/>
    </location>
</feature>
<keyword evidence="2" id="KW-0472">Membrane</keyword>
<dbReference type="Proteomes" id="UP000286288">
    <property type="component" value="Unassembled WGS sequence"/>
</dbReference>